<organism evidence="1 2">
    <name type="scientific">Candidatus Yanofskybacteria bacterium CG10_big_fil_rev_8_21_14_0_10_46_23</name>
    <dbReference type="NCBI Taxonomy" id="1975098"/>
    <lineage>
        <taxon>Bacteria</taxon>
        <taxon>Candidatus Yanofskyibacteriota</taxon>
    </lineage>
</organism>
<name>A0A2H0R5J0_9BACT</name>
<protein>
    <submittedName>
        <fullName evidence="1">Uncharacterized protein</fullName>
    </submittedName>
</protein>
<dbReference type="Proteomes" id="UP000230232">
    <property type="component" value="Unassembled WGS sequence"/>
</dbReference>
<sequence>MFFFFWACPLVAQIESGDSAYDRFVCYRFEKKTRIEKEMVIRHYAEKIKERFFKLPRLKPSQEAKRIEERKCLKSNPEFWPILIAELEKWVGTLDQASISPTSFISLGQRDELSQVAARLDLLVVILRTAEPPISKN</sequence>
<dbReference type="EMBL" id="PCXO01000012">
    <property type="protein sequence ID" value="PIR41085.1"/>
    <property type="molecule type" value="Genomic_DNA"/>
</dbReference>
<evidence type="ECO:0000313" key="1">
    <source>
        <dbReference type="EMBL" id="PIR41085.1"/>
    </source>
</evidence>
<proteinExistence type="predicted"/>
<reference evidence="1 2" key="1">
    <citation type="submission" date="2017-09" db="EMBL/GenBank/DDBJ databases">
        <title>Depth-based differentiation of microbial function through sediment-hosted aquifers and enrichment of novel symbionts in the deep terrestrial subsurface.</title>
        <authorList>
            <person name="Probst A.J."/>
            <person name="Ladd B."/>
            <person name="Jarett J.K."/>
            <person name="Geller-Mcgrath D.E."/>
            <person name="Sieber C.M."/>
            <person name="Emerson J.B."/>
            <person name="Anantharaman K."/>
            <person name="Thomas B.C."/>
            <person name="Malmstrom R."/>
            <person name="Stieglmeier M."/>
            <person name="Klingl A."/>
            <person name="Woyke T."/>
            <person name="Ryan C.M."/>
            <person name="Banfield J.F."/>
        </authorList>
    </citation>
    <scope>NUCLEOTIDE SEQUENCE [LARGE SCALE GENOMIC DNA]</scope>
    <source>
        <strain evidence="1">CG10_big_fil_rev_8_21_14_0_10_46_23</strain>
    </source>
</reference>
<comment type="caution">
    <text evidence="1">The sequence shown here is derived from an EMBL/GenBank/DDBJ whole genome shotgun (WGS) entry which is preliminary data.</text>
</comment>
<gene>
    <name evidence="1" type="ORF">COV31_03005</name>
</gene>
<accession>A0A2H0R5J0</accession>
<evidence type="ECO:0000313" key="2">
    <source>
        <dbReference type="Proteomes" id="UP000230232"/>
    </source>
</evidence>
<dbReference type="AlphaFoldDB" id="A0A2H0R5J0"/>